<evidence type="ECO:0000256" key="8">
    <source>
        <dbReference type="SAM" id="MobiDB-lite"/>
    </source>
</evidence>
<keyword evidence="3" id="KW-0547">Nucleotide-binding</keyword>
<dbReference type="GO" id="GO:0033314">
    <property type="term" value="P:mitotic DNA replication checkpoint signaling"/>
    <property type="evidence" value="ECO:0007669"/>
    <property type="project" value="TreeGrafter"/>
</dbReference>
<dbReference type="Gene3D" id="1.10.8.60">
    <property type="match status" value="1"/>
</dbReference>
<protein>
    <recommendedName>
        <fullName evidence="11">Cell cycle checkpoint protein RAD17</fullName>
    </recommendedName>
</protein>
<keyword evidence="5" id="KW-0067">ATP-binding</keyword>
<dbReference type="Proteomes" id="UP000823388">
    <property type="component" value="Chromosome 9N"/>
</dbReference>
<dbReference type="GO" id="GO:0006281">
    <property type="term" value="P:DNA repair"/>
    <property type="evidence" value="ECO:0007669"/>
    <property type="project" value="InterPro"/>
</dbReference>
<keyword evidence="7" id="KW-0131">Cell cycle</keyword>
<dbReference type="GO" id="GO:0005634">
    <property type="term" value="C:nucleus"/>
    <property type="evidence" value="ECO:0007669"/>
    <property type="project" value="UniProtKB-SubCell"/>
</dbReference>
<dbReference type="InterPro" id="IPR027417">
    <property type="entry name" value="P-loop_NTPase"/>
</dbReference>
<evidence type="ECO:0000256" key="6">
    <source>
        <dbReference type="ARBA" id="ARBA00023242"/>
    </source>
</evidence>
<feature type="region of interest" description="Disordered" evidence="8">
    <location>
        <begin position="1"/>
        <end position="66"/>
    </location>
</feature>
<evidence type="ECO:0008006" key="11">
    <source>
        <dbReference type="Google" id="ProtNLM"/>
    </source>
</evidence>
<organism evidence="9 10">
    <name type="scientific">Panicum virgatum</name>
    <name type="common">Blackwell switchgrass</name>
    <dbReference type="NCBI Taxonomy" id="38727"/>
    <lineage>
        <taxon>Eukaryota</taxon>
        <taxon>Viridiplantae</taxon>
        <taxon>Streptophyta</taxon>
        <taxon>Embryophyta</taxon>
        <taxon>Tracheophyta</taxon>
        <taxon>Spermatophyta</taxon>
        <taxon>Magnoliopsida</taxon>
        <taxon>Liliopsida</taxon>
        <taxon>Poales</taxon>
        <taxon>Poaceae</taxon>
        <taxon>PACMAD clade</taxon>
        <taxon>Panicoideae</taxon>
        <taxon>Panicodae</taxon>
        <taxon>Paniceae</taxon>
        <taxon>Panicinae</taxon>
        <taxon>Panicum</taxon>
        <taxon>Panicum sect. Hiantes</taxon>
    </lineage>
</organism>
<dbReference type="CDD" id="cd18140">
    <property type="entry name" value="HLD_clamp_RFC"/>
    <property type="match status" value="1"/>
</dbReference>
<dbReference type="PANTHER" id="PTHR12172:SF0">
    <property type="entry name" value="CELL CYCLE CHECKPOINT PROTEIN RAD17"/>
    <property type="match status" value="1"/>
</dbReference>
<dbReference type="Pfam" id="PF21960">
    <property type="entry name" value="RCF1-5-like_lid"/>
    <property type="match status" value="1"/>
</dbReference>
<evidence type="ECO:0000256" key="2">
    <source>
        <dbReference type="ARBA" id="ARBA00006168"/>
    </source>
</evidence>
<accession>A0A8T0MZ02</accession>
<evidence type="ECO:0000313" key="9">
    <source>
        <dbReference type="EMBL" id="KAG2542197.1"/>
    </source>
</evidence>
<proteinExistence type="inferred from homology"/>
<dbReference type="SUPFAM" id="SSF52540">
    <property type="entry name" value="P-loop containing nucleoside triphosphate hydrolases"/>
    <property type="match status" value="1"/>
</dbReference>
<dbReference type="GO" id="GO:0003689">
    <property type="term" value="F:DNA clamp loader activity"/>
    <property type="evidence" value="ECO:0007669"/>
    <property type="project" value="TreeGrafter"/>
</dbReference>
<dbReference type="Pfam" id="PF03215">
    <property type="entry name" value="Rad17"/>
    <property type="match status" value="1"/>
</dbReference>
<dbReference type="InterPro" id="IPR004582">
    <property type="entry name" value="Checkpoint_prot_Rad17_Rad24"/>
</dbReference>
<keyword evidence="6" id="KW-0539">Nucleus</keyword>
<comment type="similarity">
    <text evidence="2">Belongs to the rad17/RAD24 family.</text>
</comment>
<keyword evidence="10" id="KW-1185">Reference proteome</keyword>
<name>A0A8T0MZ02_PANVG</name>
<keyword evidence="4" id="KW-0227">DNA damage</keyword>
<feature type="compositionally biased region" description="Low complexity" evidence="8">
    <location>
        <begin position="32"/>
        <end position="47"/>
    </location>
</feature>
<sequence>MGKRPPVVVLSSSSGEDDGGGRRGPSARRSRTPASAPARAQSQAASGSRKKPRRESSAWRGRRRCSEPAASDALKAEFDMLSEDFSECFDDLGMSGSIRKTKELWVDKYTPRSLTELAVHKKKVEDVKKWLEEKLMAPKQTVGGWTLVLTGQTGVGKSATVKAIAADLGADLCEWTTPVPTLWAEHLHANSGLRYISKLEEFENFVEKIRKYAVLRPTSTTSKRKLIIILIDDIPVTSGTAAFARLGKCLTGLIQSTQVPTVISLTHYHKSESNDTAMWNSEDLESLLHGSGAHKIAFNPVTTNSIKKVLTRICKEERYDAPEELLHQIAISSGGDIRHAIMSLQYYCLYPRRHSSALATSATRAGSKRRDSLVPRQESYCLSSALPSPCGRDETLTLFHALGKFLHNKRETNCEVNIDLDPFPLQEKLRRNSLKMDVPEKILSQAHGKVRTVADFLHENVLDFIDDEAVDDAWVVLSYLGEADCLLTGSPFTSYNSENMAQLIAASVAARGVLFGNAHVAPSRWHTIRSPKLWQAEQSFRSNKDQILKERFDCSSSCGSCNFSDIVTEFRPSERWVGPRNDGSRSSLLPHGIGNSLLVDKLDADGSHDEEDDVIEEC</sequence>
<dbReference type="FunFam" id="3.40.50.300:FF:001661">
    <property type="entry name" value="RAD17 checkpoint clamp loader component"/>
    <property type="match status" value="1"/>
</dbReference>
<reference evidence="9" key="1">
    <citation type="submission" date="2020-05" db="EMBL/GenBank/DDBJ databases">
        <title>WGS assembly of Panicum virgatum.</title>
        <authorList>
            <person name="Lovell J.T."/>
            <person name="Jenkins J."/>
            <person name="Shu S."/>
            <person name="Juenger T.E."/>
            <person name="Schmutz J."/>
        </authorList>
    </citation>
    <scope>NUCLEOTIDE SEQUENCE</scope>
    <source>
        <strain evidence="9">AP13</strain>
    </source>
</reference>
<comment type="subcellular location">
    <subcellularLocation>
        <location evidence="1">Nucleus</location>
    </subcellularLocation>
</comment>
<dbReference type="EMBL" id="CM029054">
    <property type="protein sequence ID" value="KAG2542197.1"/>
    <property type="molecule type" value="Genomic_DNA"/>
</dbReference>
<evidence type="ECO:0000313" key="10">
    <source>
        <dbReference type="Proteomes" id="UP000823388"/>
    </source>
</evidence>
<dbReference type="GO" id="GO:0000077">
    <property type="term" value="P:DNA damage checkpoint signaling"/>
    <property type="evidence" value="ECO:0007669"/>
    <property type="project" value="TreeGrafter"/>
</dbReference>
<evidence type="ECO:0000256" key="7">
    <source>
        <dbReference type="ARBA" id="ARBA00023306"/>
    </source>
</evidence>
<evidence type="ECO:0000256" key="4">
    <source>
        <dbReference type="ARBA" id="ARBA00022763"/>
    </source>
</evidence>
<dbReference type="GO" id="GO:0005524">
    <property type="term" value="F:ATP binding"/>
    <property type="evidence" value="ECO:0007669"/>
    <property type="project" value="UniProtKB-KW"/>
</dbReference>
<dbReference type="AlphaFoldDB" id="A0A8T0MZ02"/>
<evidence type="ECO:0000256" key="3">
    <source>
        <dbReference type="ARBA" id="ARBA00022741"/>
    </source>
</evidence>
<dbReference type="GO" id="GO:0003682">
    <property type="term" value="F:chromatin binding"/>
    <property type="evidence" value="ECO:0007669"/>
    <property type="project" value="TreeGrafter"/>
</dbReference>
<evidence type="ECO:0000256" key="1">
    <source>
        <dbReference type="ARBA" id="ARBA00004123"/>
    </source>
</evidence>
<evidence type="ECO:0000256" key="5">
    <source>
        <dbReference type="ARBA" id="ARBA00022840"/>
    </source>
</evidence>
<gene>
    <name evidence="9" type="ORF">PVAP13_9NG850800</name>
</gene>
<dbReference type="InterPro" id="IPR047854">
    <property type="entry name" value="RFC_lid"/>
</dbReference>
<dbReference type="Gene3D" id="3.40.50.300">
    <property type="entry name" value="P-loop containing nucleotide triphosphate hydrolases"/>
    <property type="match status" value="1"/>
</dbReference>
<comment type="caution">
    <text evidence="9">The sequence shown here is derived from an EMBL/GenBank/DDBJ whole genome shotgun (WGS) entry which is preliminary data.</text>
</comment>
<dbReference type="PANTHER" id="PTHR12172">
    <property type="entry name" value="CELL CYCLE CHECKPOINT PROTEIN RAD17"/>
    <property type="match status" value="1"/>
</dbReference>